<evidence type="ECO:0000256" key="1">
    <source>
        <dbReference type="ARBA" id="ARBA00004141"/>
    </source>
</evidence>
<dbReference type="GO" id="GO:0005262">
    <property type="term" value="F:calcium channel activity"/>
    <property type="evidence" value="ECO:0007669"/>
    <property type="project" value="TreeGrafter"/>
</dbReference>
<dbReference type="Pfam" id="PF20519">
    <property type="entry name" value="Polycystin_dom"/>
    <property type="match status" value="1"/>
</dbReference>
<comment type="caution">
    <text evidence="6">Lacks conserved residue(s) required for the propagation of feature annotation.</text>
</comment>
<comment type="similarity">
    <text evidence="2">Belongs to the polycystin family.</text>
</comment>
<dbReference type="InterPro" id="IPR000434">
    <property type="entry name" value="PC1"/>
</dbReference>
<dbReference type="GO" id="GO:0050982">
    <property type="term" value="P:detection of mechanical stimulus"/>
    <property type="evidence" value="ECO:0007669"/>
    <property type="project" value="TreeGrafter"/>
</dbReference>
<evidence type="ECO:0000256" key="2">
    <source>
        <dbReference type="ARBA" id="ARBA00007200"/>
    </source>
</evidence>
<evidence type="ECO:0000256" key="4">
    <source>
        <dbReference type="ARBA" id="ARBA00022989"/>
    </source>
</evidence>
<feature type="transmembrane region" description="Helical" evidence="8">
    <location>
        <begin position="699"/>
        <end position="721"/>
    </location>
</feature>
<evidence type="ECO:0000256" key="7">
    <source>
        <dbReference type="SAM" id="MobiDB-lite"/>
    </source>
</evidence>
<feature type="transmembrane region" description="Helical" evidence="8">
    <location>
        <begin position="799"/>
        <end position="826"/>
    </location>
</feature>
<proteinExistence type="inferred from homology"/>
<reference evidence="10" key="1">
    <citation type="submission" date="2020-11" db="EMBL/GenBank/DDBJ databases">
        <authorList>
            <person name="Tran Van P."/>
        </authorList>
    </citation>
    <scope>NUCLEOTIDE SEQUENCE</scope>
</reference>
<keyword evidence="11" id="KW-1185">Reference proteome</keyword>
<evidence type="ECO:0000256" key="8">
    <source>
        <dbReference type="SAM" id="Phobius"/>
    </source>
</evidence>
<dbReference type="PROSITE" id="PS50095">
    <property type="entry name" value="PLAT"/>
    <property type="match status" value="1"/>
</dbReference>
<name>A0A7R9BUA8_9CRUS</name>
<dbReference type="PANTHER" id="PTHR10877">
    <property type="entry name" value="POLYCYSTIN FAMILY MEMBER"/>
    <property type="match status" value="1"/>
</dbReference>
<feature type="region of interest" description="Disordered" evidence="7">
    <location>
        <begin position="858"/>
        <end position="884"/>
    </location>
</feature>
<keyword evidence="5 8" id="KW-0472">Membrane</keyword>
<dbReference type="FunFam" id="2.60.60.20:FF:000022">
    <property type="entry name" value="Uncharacterized protein"/>
    <property type="match status" value="1"/>
</dbReference>
<dbReference type="AlphaFoldDB" id="A0A7R9BUA8"/>
<keyword evidence="3 8" id="KW-0812">Transmembrane</keyword>
<feature type="transmembrane region" description="Helical" evidence="8">
    <location>
        <begin position="898"/>
        <end position="914"/>
    </location>
</feature>
<dbReference type="OrthoDB" id="6379436at2759"/>
<feature type="transmembrane region" description="Helical" evidence="8">
    <location>
        <begin position="763"/>
        <end position="787"/>
    </location>
</feature>
<keyword evidence="4 8" id="KW-1133">Transmembrane helix</keyword>
<evidence type="ECO:0000259" key="9">
    <source>
        <dbReference type="PROSITE" id="PS50095"/>
    </source>
</evidence>
<comment type="subcellular location">
    <subcellularLocation>
        <location evidence="1">Membrane</location>
        <topology evidence="1">Multi-pass membrane protein</topology>
    </subcellularLocation>
</comment>
<dbReference type="SMART" id="SM00308">
    <property type="entry name" value="LH2"/>
    <property type="match status" value="1"/>
</dbReference>
<dbReference type="Gene3D" id="2.60.60.20">
    <property type="entry name" value="PLAT/LH2 domain"/>
    <property type="match status" value="1"/>
</dbReference>
<dbReference type="PANTHER" id="PTHR10877:SF150">
    <property type="entry name" value="REJ DOMAIN-CONTAINING PROTEIN"/>
    <property type="match status" value="1"/>
</dbReference>
<feature type="transmembrane region" description="Helical" evidence="8">
    <location>
        <begin position="658"/>
        <end position="679"/>
    </location>
</feature>
<dbReference type="GO" id="GO:0016020">
    <property type="term" value="C:membrane"/>
    <property type="evidence" value="ECO:0007669"/>
    <property type="project" value="UniProtKB-SubCell"/>
</dbReference>
<evidence type="ECO:0000313" key="10">
    <source>
        <dbReference type="EMBL" id="CAD7280658.1"/>
    </source>
</evidence>
<dbReference type="InterPro" id="IPR001024">
    <property type="entry name" value="PLAT/LH2_dom"/>
</dbReference>
<accession>A0A7R9BUA8</accession>
<sequence>MILITGLFGCPNNWVTKPQFGGLGIGKAKNCPGWRLDRPALDDWQGISSVVNDPINPPSFGQLSQIASSLMSASAGLGSAMGSVVDSGNCDQVPAAKLLNCRAQDNKMSVVDAPFPPAVMDKVEPKDPQMIMCCAQYEAKRKASGDLMVGLTDTINTVGETMLKQMVAGETQKIESPSGATLSVIKKTKAEILANPISISTPSGNLNIKFPADMPCLDGNCGLAMPIVASSSPSNILVKQTDSKWKNTQAEMTNTTVKVVYEVVEFENGKGGSIITTLETETDISNLNLYILVNQGSYPSPIKGQFDAVNSKSVAKLTKSNGAYSIKVPINETRPGPMFFGLVEFKDGKTLDQIAALADWDNFKSFINEKLNLTFKLSSTLMAGSFFDTKTSQWSSAGVRMTGYADGLAEVETYHLSTFGAGLFVKPNAIDFSNVFANAGFSDNITIYLTLILTICIYVSLLIWARIKDKKDKEKVGALPVADNDPRDKYIYEILVQTGDQNSAATDSTVHFILNGDEDETEIRTLVDPKRAPRRVLDRGALDAFVLACPRPLGKLSFLRIWHDNSGIGQKKSWFLSYVAVRDVQTGDVFEFVCHNWFAVEKGDGQIERLIPVSGDEEKQQFSFLFNTTSSKNLRDNHLWFSVFMRPARSRFTRTQRVSSCMALLYLSMLTNAMWYGTIPQKTGQGTLKFGPFCISPEQIGVGLMSTLVCFPPTLLIIQLFRKSRPRKLRKSRIDEALKIDGRQPDPNRKGILPRNKSFSLPWWCVIVAWILVIICFCVSIFFLWAYGIQFGNEKATKWVSSLIFSFLSSVMVVEPIKILCLAMVFSAVCKSADTADDADEDEEDPALEWDESYLQYPSRQKRESGKSSMQLPTPEQLEATRKQRQNETRMWSMFKEIFFYSVYLTIVVTLSYGDQDPNGHFLQGHLRDSFTHPGNNTNFEECKVTTVQLVVLLTTLTQSFQNKVVESRVLTMLPLPAQGLGGFLDDRSNRMLGYGIIRQVRVKKNSCRVPSKAYPTIKECAGFTNLINEEKKNFCPGWKPWAIDCDTEEFKYKKALELDAFPYTGSLDIYSGGGYVFKLQGRQSEIKQRLLELRDMNWADRLTRALFVEFSIYNAQDSEATAFGISVQLEKRCHAYWSLQYGPPPYHSF</sequence>
<dbReference type="PRINTS" id="PR00500">
    <property type="entry name" value="POLYCYSTIN1"/>
</dbReference>
<dbReference type="InterPro" id="IPR046791">
    <property type="entry name" value="Polycystin_dom"/>
</dbReference>
<organism evidence="10">
    <name type="scientific">Notodromas monacha</name>
    <dbReference type="NCBI Taxonomy" id="399045"/>
    <lineage>
        <taxon>Eukaryota</taxon>
        <taxon>Metazoa</taxon>
        <taxon>Ecdysozoa</taxon>
        <taxon>Arthropoda</taxon>
        <taxon>Crustacea</taxon>
        <taxon>Oligostraca</taxon>
        <taxon>Ostracoda</taxon>
        <taxon>Podocopa</taxon>
        <taxon>Podocopida</taxon>
        <taxon>Cypridocopina</taxon>
        <taxon>Cypridoidea</taxon>
        <taxon>Cyprididae</taxon>
        <taxon>Notodromas</taxon>
    </lineage>
</organism>
<dbReference type="Pfam" id="PF01477">
    <property type="entry name" value="PLAT"/>
    <property type="match status" value="1"/>
</dbReference>
<dbReference type="SUPFAM" id="SSF49723">
    <property type="entry name" value="Lipase/lipooxygenase domain (PLAT/LH2 domain)"/>
    <property type="match status" value="1"/>
</dbReference>
<feature type="transmembrane region" description="Helical" evidence="8">
    <location>
        <begin position="445"/>
        <end position="465"/>
    </location>
</feature>
<protein>
    <recommendedName>
        <fullName evidence="9">PLAT domain-containing protein</fullName>
    </recommendedName>
</protein>
<evidence type="ECO:0000256" key="3">
    <source>
        <dbReference type="ARBA" id="ARBA00022692"/>
    </source>
</evidence>
<gene>
    <name evidence="10" type="ORF">NMOB1V02_LOCUS8316</name>
</gene>
<feature type="domain" description="PLAT" evidence="9">
    <location>
        <begin position="490"/>
        <end position="612"/>
    </location>
</feature>
<evidence type="ECO:0000313" key="11">
    <source>
        <dbReference type="Proteomes" id="UP000678499"/>
    </source>
</evidence>
<evidence type="ECO:0000256" key="6">
    <source>
        <dbReference type="PROSITE-ProRule" id="PRU00152"/>
    </source>
</evidence>
<dbReference type="EMBL" id="OA884336">
    <property type="protein sequence ID" value="CAD7280658.1"/>
    <property type="molecule type" value="Genomic_DNA"/>
</dbReference>
<evidence type="ECO:0000256" key="5">
    <source>
        <dbReference type="ARBA" id="ARBA00023136"/>
    </source>
</evidence>
<dbReference type="InterPro" id="IPR036392">
    <property type="entry name" value="PLAT/LH2_dom_sf"/>
</dbReference>
<dbReference type="EMBL" id="CAJPEX010002299">
    <property type="protein sequence ID" value="CAG0920810.1"/>
    <property type="molecule type" value="Genomic_DNA"/>
</dbReference>
<dbReference type="Proteomes" id="UP000678499">
    <property type="component" value="Unassembled WGS sequence"/>
</dbReference>
<dbReference type="InterPro" id="IPR051223">
    <property type="entry name" value="Polycystin"/>
</dbReference>